<dbReference type="InterPro" id="IPR023151">
    <property type="entry name" value="PEP_util_CS"/>
</dbReference>
<dbReference type="SUPFAM" id="SSF51621">
    <property type="entry name" value="Phosphoenolpyruvate/pyruvate domain"/>
    <property type="match status" value="1"/>
</dbReference>
<evidence type="ECO:0000256" key="1">
    <source>
        <dbReference type="ARBA" id="ARBA00000683"/>
    </source>
</evidence>
<dbReference type="Gene3D" id="3.20.20.60">
    <property type="entry name" value="Phosphoenolpyruvate-binding domains"/>
    <property type="match status" value="1"/>
</dbReference>
<evidence type="ECO:0000256" key="4">
    <source>
        <dbReference type="ARBA" id="ARBA00004496"/>
    </source>
</evidence>
<evidence type="ECO:0000256" key="10">
    <source>
        <dbReference type="ARBA" id="ARBA00022597"/>
    </source>
</evidence>
<keyword evidence="24" id="KW-0670">Pyruvate</keyword>
<keyword evidence="9 17" id="KW-0963">Cytoplasm</keyword>
<keyword evidence="12 17" id="KW-0598">Phosphotransferase system</keyword>
<keyword evidence="25" id="KW-1185">Reference proteome</keyword>
<protein>
    <recommendedName>
        <fullName evidence="7 17">Phosphoenolpyruvate-protein phosphotransferase</fullName>
        <ecNumber evidence="6 17">2.7.3.9</ecNumber>
    </recommendedName>
    <alternativeName>
        <fullName evidence="16 17">Phosphotransferase system, enzyme I</fullName>
    </alternativeName>
</protein>
<dbReference type="GO" id="GO:0008965">
    <property type="term" value="F:phosphoenolpyruvate-protein phosphotransferase activity"/>
    <property type="evidence" value="ECO:0007669"/>
    <property type="project" value="UniProtKB-EC"/>
</dbReference>
<dbReference type="InterPro" id="IPR000121">
    <property type="entry name" value="PEP_util_C"/>
</dbReference>
<evidence type="ECO:0000256" key="8">
    <source>
        <dbReference type="ARBA" id="ARBA00022448"/>
    </source>
</evidence>
<keyword evidence="11 17" id="KW-0808">Transferase</keyword>
<dbReference type="PATRIC" id="fig|123899.6.peg.2726"/>
<evidence type="ECO:0000256" key="18">
    <source>
        <dbReference type="PIRSR" id="PIRSR000732-1"/>
    </source>
</evidence>
<dbReference type="Pfam" id="PF00391">
    <property type="entry name" value="PEP-utilizers"/>
    <property type="match status" value="1"/>
</dbReference>
<feature type="binding site" evidence="19">
    <location>
        <position position="339"/>
    </location>
    <ligand>
        <name>phosphoenolpyruvate</name>
        <dbReference type="ChEBI" id="CHEBI:58702"/>
    </ligand>
</feature>
<feature type="binding site" evidence="19">
    <location>
        <position position="507"/>
    </location>
    <ligand>
        <name>phosphoenolpyruvate</name>
        <dbReference type="ChEBI" id="CHEBI:58702"/>
    </ligand>
</feature>
<evidence type="ECO:0000256" key="12">
    <source>
        <dbReference type="ARBA" id="ARBA00022683"/>
    </source>
</evidence>
<keyword evidence="10 17" id="KW-0762">Sugar transport</keyword>
<dbReference type="Pfam" id="PF02896">
    <property type="entry name" value="PEP-utilizers_C"/>
    <property type="match status" value="1"/>
</dbReference>
<dbReference type="Pfam" id="PF05524">
    <property type="entry name" value="PEP-utilisers_N"/>
    <property type="match status" value="1"/>
</dbReference>
<evidence type="ECO:0000256" key="15">
    <source>
        <dbReference type="ARBA" id="ARBA00022842"/>
    </source>
</evidence>
<evidence type="ECO:0000256" key="2">
    <source>
        <dbReference type="ARBA" id="ARBA00001946"/>
    </source>
</evidence>
<name>A0A157SME4_9BORD</name>
<dbReference type="KEGG" id="btrm:SAMEA390648702736"/>
<feature type="active site" description="Proton donor" evidence="18">
    <location>
        <position position="544"/>
    </location>
</feature>
<evidence type="ECO:0000256" key="9">
    <source>
        <dbReference type="ARBA" id="ARBA00022490"/>
    </source>
</evidence>
<dbReference type="AlphaFoldDB" id="A0A157SME4"/>
<feature type="binding site" evidence="20">
    <location>
        <position position="473"/>
    </location>
    <ligand>
        <name>Mg(2+)</name>
        <dbReference type="ChEBI" id="CHEBI:18420"/>
    </ligand>
</feature>
<dbReference type="GO" id="GO:0016301">
    <property type="term" value="F:kinase activity"/>
    <property type="evidence" value="ECO:0007669"/>
    <property type="project" value="UniProtKB-KW"/>
</dbReference>
<evidence type="ECO:0000256" key="7">
    <source>
        <dbReference type="ARBA" id="ARBA00016544"/>
    </source>
</evidence>
<dbReference type="EMBL" id="LT546645">
    <property type="protein sequence ID" value="SAI71343.1"/>
    <property type="molecule type" value="Genomic_DNA"/>
</dbReference>
<dbReference type="GO" id="GO:0005737">
    <property type="term" value="C:cytoplasm"/>
    <property type="evidence" value="ECO:0007669"/>
    <property type="project" value="UniProtKB-SubCell"/>
</dbReference>
<comment type="similarity">
    <text evidence="5 17">Belongs to the PEP-utilizing enzyme family.</text>
</comment>
<evidence type="ECO:0000256" key="20">
    <source>
        <dbReference type="PIRSR" id="PIRSR000732-3"/>
    </source>
</evidence>
<evidence type="ECO:0000256" key="19">
    <source>
        <dbReference type="PIRSR" id="PIRSR000732-2"/>
    </source>
</evidence>
<dbReference type="NCBIfam" id="TIGR01417">
    <property type="entry name" value="PTS_I_fam"/>
    <property type="match status" value="1"/>
</dbReference>
<feature type="binding site" evidence="19">
    <location>
        <begin position="496"/>
        <end position="497"/>
    </location>
    <ligand>
        <name>phosphoenolpyruvate</name>
        <dbReference type="ChEBI" id="CHEBI:58702"/>
    </ligand>
</feature>
<dbReference type="InterPro" id="IPR024692">
    <property type="entry name" value="PTS_EI"/>
</dbReference>
<keyword evidence="8 17" id="KW-0813">Transport</keyword>
<dbReference type="PRINTS" id="PR01736">
    <property type="entry name" value="PHPHTRNFRASE"/>
</dbReference>
<keyword evidence="15 17" id="KW-0460">Magnesium</keyword>
<dbReference type="STRING" id="123899.SAMEA3906487_02736"/>
<evidence type="ECO:0000256" key="14">
    <source>
        <dbReference type="ARBA" id="ARBA00022777"/>
    </source>
</evidence>
<sequence length="609" mass="65057">MANSVKSNSSRTHVLAGAQGAPAAVAVSENGAGIASPVLSLFGKGVARGYAIGRAVVMGAAALEVAHYRVAPEDVPAECQRLTAALEQAQADLLQLAENLPEDAPRELGAMLNVHRLLISDPLLAEQARGIIAERFYNAEWALTAQGQILCEQFDAMEDEYLRERGADVRQVIERVLQVLSGSSILLPDGSQFEGDDPLVVVAHDISPADMLRLRGGRFAAFVTDLGGPTSHTAIVARSMGVPAVVALGNVRELARDGDMLIVDGASGVVMINPSPGILAEYRARQRAYAEERAELSLLRDVPAMTLDGIGIKLEANIELPDEAAAALAAGADAIGLFRSEFLFMGRTDLPSEEEQYQAYASVVKTMAGRPVTIRTLDIGSDKTLDGEATVATNPALGQRAIRYCLSRPDLFLCQLRAILRASAHGPVRLLIPMIAHMHEVKATFAALAAARRELDARGQAYAERVEVGAMVEVPAIAIAIEPFAQALDFLSIGTNDLIQYTLAIDRGDHDVAELYDPLHPAVLRLIAHTINAGERAGKPVAVCGEMAGDARLTRLLLGLGLTEFSMHPQQLLDVKREVRRAHSNALRVKVAAALNRALPVDLDLLEQA</sequence>
<dbReference type="eggNOG" id="COG1080">
    <property type="taxonomic scope" value="Bacteria"/>
</dbReference>
<dbReference type="SUPFAM" id="SSF47831">
    <property type="entry name" value="Enzyme I of the PEP:sugar phosphotransferase system HPr-binding (sub)domain"/>
    <property type="match status" value="1"/>
</dbReference>
<comment type="cofactor">
    <cofactor evidence="2 17 20">
        <name>Mg(2+)</name>
        <dbReference type="ChEBI" id="CHEBI:18420"/>
    </cofactor>
</comment>
<dbReference type="InterPro" id="IPR006318">
    <property type="entry name" value="PTS_EI-like"/>
</dbReference>
<dbReference type="InterPro" id="IPR008731">
    <property type="entry name" value="PTS_EIN"/>
</dbReference>
<feature type="binding site" evidence="19">
    <location>
        <position position="375"/>
    </location>
    <ligand>
        <name>phosphoenolpyruvate</name>
        <dbReference type="ChEBI" id="CHEBI:58702"/>
    </ligand>
</feature>
<dbReference type="InterPro" id="IPR036618">
    <property type="entry name" value="PtsI_HPr-bd_sf"/>
</dbReference>
<dbReference type="PIRSF" id="PIRSF000732">
    <property type="entry name" value="PTS_enzyme_I"/>
    <property type="match status" value="1"/>
</dbReference>
<dbReference type="PROSITE" id="PS00742">
    <property type="entry name" value="PEP_ENZYMES_2"/>
    <property type="match status" value="1"/>
</dbReference>
<evidence type="ECO:0000256" key="16">
    <source>
        <dbReference type="ARBA" id="ARBA00033235"/>
    </source>
</evidence>
<feature type="domain" description="PEP-utilising enzyme C-terminal" evidence="22">
    <location>
        <begin position="294"/>
        <end position="583"/>
    </location>
</feature>
<evidence type="ECO:0000259" key="22">
    <source>
        <dbReference type="Pfam" id="PF02896"/>
    </source>
</evidence>
<evidence type="ECO:0000256" key="3">
    <source>
        <dbReference type="ARBA" id="ARBA00002728"/>
    </source>
</evidence>
<dbReference type="InterPro" id="IPR040442">
    <property type="entry name" value="Pyrv_kinase-like_dom_sf"/>
</dbReference>
<dbReference type="InterPro" id="IPR008279">
    <property type="entry name" value="PEP-util_enz_mobile_dom"/>
</dbReference>
<feature type="active site" description="Tele-phosphohistidine intermediate" evidence="18">
    <location>
        <position position="232"/>
    </location>
</feature>
<comment type="function">
    <text evidence="3 17">General (non sugar-specific) component of the phosphoenolpyruvate-dependent sugar phosphotransferase system (sugar PTS). This major carbohydrate active-transport system catalyzes the phosphorylation of incoming sugar substrates concomitantly with their translocation across the cell membrane. Enzyme I transfers the phosphoryl group from phosphoenolpyruvate (PEP) to the phosphoryl carrier protein (HPr).</text>
</comment>
<evidence type="ECO:0000256" key="6">
    <source>
        <dbReference type="ARBA" id="ARBA00012232"/>
    </source>
</evidence>
<evidence type="ECO:0000259" key="23">
    <source>
        <dbReference type="Pfam" id="PF05524"/>
    </source>
</evidence>
<feature type="domain" description="PEP-utilising enzyme mobile" evidence="21">
    <location>
        <begin position="197"/>
        <end position="268"/>
    </location>
</feature>
<dbReference type="InterPro" id="IPR015813">
    <property type="entry name" value="Pyrv/PenolPyrv_kinase-like_dom"/>
</dbReference>
<accession>A0A157SME4</accession>
<dbReference type="EC" id="2.7.3.9" evidence="6 17"/>
<evidence type="ECO:0000256" key="5">
    <source>
        <dbReference type="ARBA" id="ARBA00007837"/>
    </source>
</evidence>
<dbReference type="PANTHER" id="PTHR46244">
    <property type="entry name" value="PHOSPHOENOLPYRUVATE-PROTEIN PHOSPHOTRANSFERASE"/>
    <property type="match status" value="1"/>
</dbReference>
<evidence type="ECO:0000256" key="11">
    <source>
        <dbReference type="ARBA" id="ARBA00022679"/>
    </source>
</evidence>
<dbReference type="SUPFAM" id="SSF52009">
    <property type="entry name" value="Phosphohistidine domain"/>
    <property type="match status" value="1"/>
</dbReference>
<reference evidence="24 25" key="1">
    <citation type="submission" date="2016-04" db="EMBL/GenBank/DDBJ databases">
        <authorList>
            <consortium name="Pathogen Informatics"/>
        </authorList>
    </citation>
    <scope>NUCLEOTIDE SEQUENCE [LARGE SCALE GENOMIC DNA]</scope>
    <source>
        <strain evidence="24 25">H044680328</strain>
    </source>
</reference>
<proteinExistence type="inferred from homology"/>
<dbReference type="GO" id="GO:0009401">
    <property type="term" value="P:phosphoenolpyruvate-dependent sugar phosphotransferase system"/>
    <property type="evidence" value="ECO:0007669"/>
    <property type="project" value="UniProtKB-KW"/>
</dbReference>
<dbReference type="Gene3D" id="1.10.274.10">
    <property type="entry name" value="PtsI, HPr-binding domain"/>
    <property type="match status" value="1"/>
</dbReference>
<gene>
    <name evidence="24" type="primary">ptsI</name>
    <name evidence="24" type="ORF">SAMEA3906487_02736</name>
</gene>
<evidence type="ECO:0000256" key="13">
    <source>
        <dbReference type="ARBA" id="ARBA00022723"/>
    </source>
</evidence>
<dbReference type="PANTHER" id="PTHR46244:SF3">
    <property type="entry name" value="PHOSPHOENOLPYRUVATE-PROTEIN PHOSPHOTRANSFERASE"/>
    <property type="match status" value="1"/>
</dbReference>
<dbReference type="InterPro" id="IPR018274">
    <property type="entry name" value="PEP_util_AS"/>
</dbReference>
<comment type="catalytic activity">
    <reaction evidence="1 17">
        <text>L-histidyl-[protein] + phosphoenolpyruvate = N(pros)-phospho-L-histidyl-[protein] + pyruvate</text>
        <dbReference type="Rhea" id="RHEA:23880"/>
        <dbReference type="Rhea" id="RHEA-COMP:9745"/>
        <dbReference type="Rhea" id="RHEA-COMP:9746"/>
        <dbReference type="ChEBI" id="CHEBI:15361"/>
        <dbReference type="ChEBI" id="CHEBI:29979"/>
        <dbReference type="ChEBI" id="CHEBI:58702"/>
        <dbReference type="ChEBI" id="CHEBI:64837"/>
        <dbReference type="EC" id="2.7.3.9"/>
    </reaction>
</comment>
<dbReference type="GO" id="GO:0046872">
    <property type="term" value="F:metal ion binding"/>
    <property type="evidence" value="ECO:0007669"/>
    <property type="project" value="UniProtKB-KW"/>
</dbReference>
<feature type="binding site" evidence="20">
    <location>
        <position position="497"/>
    </location>
    <ligand>
        <name>Mg(2+)</name>
        <dbReference type="ChEBI" id="CHEBI:18420"/>
    </ligand>
</feature>
<evidence type="ECO:0000313" key="24">
    <source>
        <dbReference type="EMBL" id="SAI71343.1"/>
    </source>
</evidence>
<organism evidence="24 25">
    <name type="scientific">Bordetella trematum</name>
    <dbReference type="NCBI Taxonomy" id="123899"/>
    <lineage>
        <taxon>Bacteria</taxon>
        <taxon>Pseudomonadati</taxon>
        <taxon>Pseudomonadota</taxon>
        <taxon>Betaproteobacteria</taxon>
        <taxon>Burkholderiales</taxon>
        <taxon>Alcaligenaceae</taxon>
        <taxon>Bordetella</taxon>
    </lineage>
</organism>
<evidence type="ECO:0000313" key="25">
    <source>
        <dbReference type="Proteomes" id="UP000076825"/>
    </source>
</evidence>
<dbReference type="Gene3D" id="3.50.30.10">
    <property type="entry name" value="Phosphohistidine domain"/>
    <property type="match status" value="1"/>
</dbReference>
<dbReference type="InterPro" id="IPR036637">
    <property type="entry name" value="Phosphohistidine_dom_sf"/>
</dbReference>
<keyword evidence="14 17" id="KW-0418">Kinase</keyword>
<feature type="domain" description="Phosphotransferase system enzyme I N-terminal" evidence="23">
    <location>
        <begin position="43"/>
        <end position="165"/>
    </location>
</feature>
<dbReference type="Proteomes" id="UP000076825">
    <property type="component" value="Chromosome 1"/>
</dbReference>
<dbReference type="PROSITE" id="PS00370">
    <property type="entry name" value="PEP_ENZYMES_PHOS_SITE"/>
    <property type="match status" value="1"/>
</dbReference>
<dbReference type="InterPro" id="IPR050499">
    <property type="entry name" value="PEP-utilizing_PTS_enzyme"/>
</dbReference>
<evidence type="ECO:0000256" key="17">
    <source>
        <dbReference type="PIRNR" id="PIRNR000732"/>
    </source>
</evidence>
<evidence type="ECO:0000259" key="21">
    <source>
        <dbReference type="Pfam" id="PF00391"/>
    </source>
</evidence>
<keyword evidence="13 17" id="KW-0479">Metal-binding</keyword>
<comment type="subcellular location">
    <subcellularLocation>
        <location evidence="4 17">Cytoplasm</location>
    </subcellularLocation>
</comment>